<reference evidence="3" key="1">
    <citation type="submission" date="2024-07" db="EMBL/GenBank/DDBJ databases">
        <title>Two chromosome-level genome assemblies of Korean endemic species Abeliophyllum distichum and Forsythia ovata (Oleaceae).</title>
        <authorList>
            <person name="Jang H."/>
        </authorList>
    </citation>
    <scope>NUCLEOTIDE SEQUENCE [LARGE SCALE GENOMIC DNA]</scope>
</reference>
<gene>
    <name evidence="2" type="ORF">Adt_40545</name>
</gene>
<protein>
    <submittedName>
        <fullName evidence="2">Uncharacterized protein</fullName>
    </submittedName>
</protein>
<organism evidence="2 3">
    <name type="scientific">Abeliophyllum distichum</name>
    <dbReference type="NCBI Taxonomy" id="126358"/>
    <lineage>
        <taxon>Eukaryota</taxon>
        <taxon>Viridiplantae</taxon>
        <taxon>Streptophyta</taxon>
        <taxon>Embryophyta</taxon>
        <taxon>Tracheophyta</taxon>
        <taxon>Spermatophyta</taxon>
        <taxon>Magnoliopsida</taxon>
        <taxon>eudicotyledons</taxon>
        <taxon>Gunneridae</taxon>
        <taxon>Pentapetalae</taxon>
        <taxon>asterids</taxon>
        <taxon>lamiids</taxon>
        <taxon>Lamiales</taxon>
        <taxon>Oleaceae</taxon>
        <taxon>Forsythieae</taxon>
        <taxon>Abeliophyllum</taxon>
    </lineage>
</organism>
<feature type="compositionally biased region" description="Basic residues" evidence="1">
    <location>
        <begin position="1"/>
        <end position="10"/>
    </location>
</feature>
<evidence type="ECO:0000256" key="1">
    <source>
        <dbReference type="SAM" id="MobiDB-lite"/>
    </source>
</evidence>
<evidence type="ECO:0000313" key="3">
    <source>
        <dbReference type="Proteomes" id="UP001604336"/>
    </source>
</evidence>
<sequence length="103" mass="11601">MASKRQRRKMLASPSSDDDSPPKNCVDKCPILIGNVDLASLTYDGPSFHIEDFFVSMGWVSIVTLDEKAFPNLMKAFYQDMVCTLGWAKDSSSSRRIQFCRSL</sequence>
<keyword evidence="3" id="KW-1185">Reference proteome</keyword>
<evidence type="ECO:0000313" key="2">
    <source>
        <dbReference type="EMBL" id="KAL2472409.1"/>
    </source>
</evidence>
<dbReference type="EMBL" id="JBFOLK010000012">
    <property type="protein sequence ID" value="KAL2472409.1"/>
    <property type="molecule type" value="Genomic_DNA"/>
</dbReference>
<name>A0ABD1Q983_9LAMI</name>
<accession>A0ABD1Q983</accession>
<proteinExistence type="predicted"/>
<dbReference type="AlphaFoldDB" id="A0ABD1Q983"/>
<feature type="region of interest" description="Disordered" evidence="1">
    <location>
        <begin position="1"/>
        <end position="23"/>
    </location>
</feature>
<comment type="caution">
    <text evidence="2">The sequence shown here is derived from an EMBL/GenBank/DDBJ whole genome shotgun (WGS) entry which is preliminary data.</text>
</comment>
<dbReference type="Proteomes" id="UP001604336">
    <property type="component" value="Unassembled WGS sequence"/>
</dbReference>